<dbReference type="Pfam" id="PF01266">
    <property type="entry name" value="DAO"/>
    <property type="match status" value="1"/>
</dbReference>
<dbReference type="Gene3D" id="3.50.50.60">
    <property type="entry name" value="FAD/NAD(P)-binding domain"/>
    <property type="match status" value="1"/>
</dbReference>
<gene>
    <name evidence="3" type="ORF">H9728_01155</name>
</gene>
<evidence type="ECO:0000313" key="4">
    <source>
        <dbReference type="Proteomes" id="UP000824135"/>
    </source>
</evidence>
<dbReference type="SUPFAM" id="SSF54373">
    <property type="entry name" value="FAD-linked reductases, C-terminal domain"/>
    <property type="match status" value="1"/>
</dbReference>
<protein>
    <submittedName>
        <fullName evidence="3">FAD-dependent oxidoreductase</fullName>
    </submittedName>
</protein>
<feature type="non-terminal residue" evidence="3">
    <location>
        <position position="1"/>
    </location>
</feature>
<organism evidence="3 4">
    <name type="scientific">Candidatus Borkfalkia excrementavium</name>
    <dbReference type="NCBI Taxonomy" id="2838505"/>
    <lineage>
        <taxon>Bacteria</taxon>
        <taxon>Bacillati</taxon>
        <taxon>Bacillota</taxon>
        <taxon>Clostridia</taxon>
        <taxon>Christensenellales</taxon>
        <taxon>Christensenellaceae</taxon>
        <taxon>Candidatus Borkfalkia</taxon>
    </lineage>
</organism>
<reference evidence="3" key="2">
    <citation type="submission" date="2021-04" db="EMBL/GenBank/DDBJ databases">
        <authorList>
            <person name="Gilroy R."/>
        </authorList>
    </citation>
    <scope>NUCLEOTIDE SEQUENCE</scope>
    <source>
        <strain evidence="3">CHK199-9574</strain>
    </source>
</reference>
<dbReference type="Gene3D" id="1.10.10.1100">
    <property type="entry name" value="BFD-like [2Fe-2S]-binding domain"/>
    <property type="match status" value="1"/>
</dbReference>
<reference evidence="3" key="1">
    <citation type="journal article" date="2021" name="PeerJ">
        <title>Extensive microbial diversity within the chicken gut microbiome revealed by metagenomics and culture.</title>
        <authorList>
            <person name="Gilroy R."/>
            <person name="Ravi A."/>
            <person name="Getino M."/>
            <person name="Pursley I."/>
            <person name="Horton D.L."/>
            <person name="Alikhan N.F."/>
            <person name="Baker D."/>
            <person name="Gharbi K."/>
            <person name="Hall N."/>
            <person name="Watson M."/>
            <person name="Adriaenssens E.M."/>
            <person name="Foster-Nyarko E."/>
            <person name="Jarju S."/>
            <person name="Secka A."/>
            <person name="Antonio M."/>
            <person name="Oren A."/>
            <person name="Chaudhuri R.R."/>
            <person name="La Ragione R."/>
            <person name="Hildebrand F."/>
            <person name="Pallen M.J."/>
        </authorList>
    </citation>
    <scope>NUCLEOTIDE SEQUENCE</scope>
    <source>
        <strain evidence="3">CHK199-9574</strain>
    </source>
</reference>
<dbReference type="Gene3D" id="3.30.9.10">
    <property type="entry name" value="D-Amino Acid Oxidase, subunit A, domain 2"/>
    <property type="match status" value="1"/>
</dbReference>
<proteinExistence type="predicted"/>
<dbReference type="InterPro" id="IPR036188">
    <property type="entry name" value="FAD/NAD-bd_sf"/>
</dbReference>
<accession>A0A9D1Z6S4</accession>
<sequence length="342" mass="36391">RVTAALFAPTGGIVCPFTLNIAAVGNAMDNGAALLTGFRVSAVVKEKGCFALTSEDGREIRARFAVNAAGAGSERVAKLFGDDSFRIGFRKGEYMLLDSAAGGFARHTVFAVPTAAGKGVLVSPTTDGNLLVGPTSVEEKDFDLSVRPEGFAEIRAKAESMMDGIPFYETITSFAGVRAYSDRHDFIVGESDAAENFFNAAGIESPGLTSAPAIGKFIAETIAEKAGAAPNPLFDGHRERKDFRGLSDAEKNEIIAARPEYGKIVCRCENVTLGEILDALRANPRAHTLDGVKLRTRAGMGRCQSGFCQPHVFNVLMKEYGYTAEEVTKKGGRSFVIMGGEL</sequence>
<dbReference type="CDD" id="cd19946">
    <property type="entry name" value="GlpA-like_Fer2_BFD-like"/>
    <property type="match status" value="1"/>
</dbReference>
<dbReference type="InterPro" id="IPR007419">
    <property type="entry name" value="BFD-like_2Fe2S-bd_dom"/>
</dbReference>
<feature type="domain" description="FAD dependent oxidoreductase" evidence="1">
    <location>
        <begin position="2"/>
        <end position="220"/>
    </location>
</feature>
<dbReference type="PANTHER" id="PTHR42720:SF1">
    <property type="entry name" value="GLYCEROL 3-PHOSPHATE OXIDASE"/>
    <property type="match status" value="1"/>
</dbReference>
<dbReference type="SUPFAM" id="SSF51905">
    <property type="entry name" value="FAD/NAD(P)-binding domain"/>
    <property type="match status" value="1"/>
</dbReference>
<dbReference type="PANTHER" id="PTHR42720">
    <property type="entry name" value="GLYCEROL-3-PHOSPHATE DEHYDROGENASE"/>
    <property type="match status" value="1"/>
</dbReference>
<feature type="domain" description="BFD-like [2Fe-2S]-binding" evidence="2">
    <location>
        <begin position="264"/>
        <end position="316"/>
    </location>
</feature>
<dbReference type="AlphaFoldDB" id="A0A9D1Z6S4"/>
<dbReference type="InterPro" id="IPR006076">
    <property type="entry name" value="FAD-dep_OxRdtase"/>
</dbReference>
<evidence type="ECO:0000259" key="2">
    <source>
        <dbReference type="Pfam" id="PF04324"/>
    </source>
</evidence>
<comment type="caution">
    <text evidence="3">The sequence shown here is derived from an EMBL/GenBank/DDBJ whole genome shotgun (WGS) entry which is preliminary data.</text>
</comment>
<evidence type="ECO:0000259" key="1">
    <source>
        <dbReference type="Pfam" id="PF01266"/>
    </source>
</evidence>
<evidence type="ECO:0000313" key="3">
    <source>
        <dbReference type="EMBL" id="HIY77629.1"/>
    </source>
</evidence>
<dbReference type="InterPro" id="IPR052745">
    <property type="entry name" value="G3P_Oxidase/Oxidoreductase"/>
</dbReference>
<name>A0A9D1Z6S4_9FIRM</name>
<dbReference type="Proteomes" id="UP000824135">
    <property type="component" value="Unassembled WGS sequence"/>
</dbReference>
<dbReference type="InterPro" id="IPR041854">
    <property type="entry name" value="BFD-like_2Fe2S-bd_dom_sf"/>
</dbReference>
<dbReference type="Pfam" id="PF04324">
    <property type="entry name" value="Fer2_BFD"/>
    <property type="match status" value="1"/>
</dbReference>
<dbReference type="EMBL" id="DXCO01000009">
    <property type="protein sequence ID" value="HIY77629.1"/>
    <property type="molecule type" value="Genomic_DNA"/>
</dbReference>